<organism evidence="4 5">
    <name type="scientific">Aromia moschata</name>
    <dbReference type="NCBI Taxonomy" id="1265417"/>
    <lineage>
        <taxon>Eukaryota</taxon>
        <taxon>Metazoa</taxon>
        <taxon>Ecdysozoa</taxon>
        <taxon>Arthropoda</taxon>
        <taxon>Hexapoda</taxon>
        <taxon>Insecta</taxon>
        <taxon>Pterygota</taxon>
        <taxon>Neoptera</taxon>
        <taxon>Endopterygota</taxon>
        <taxon>Coleoptera</taxon>
        <taxon>Polyphaga</taxon>
        <taxon>Cucujiformia</taxon>
        <taxon>Chrysomeloidea</taxon>
        <taxon>Cerambycidae</taxon>
        <taxon>Cerambycinae</taxon>
        <taxon>Callichromatini</taxon>
        <taxon>Aromia</taxon>
    </lineage>
</organism>
<protein>
    <recommendedName>
        <fullName evidence="3">DUF1279 domain-containing protein</fullName>
    </recommendedName>
</protein>
<keyword evidence="5" id="KW-1185">Reference proteome</keyword>
<dbReference type="GO" id="GO:0005739">
    <property type="term" value="C:mitochondrion"/>
    <property type="evidence" value="ECO:0007669"/>
    <property type="project" value="TreeGrafter"/>
</dbReference>
<evidence type="ECO:0000313" key="4">
    <source>
        <dbReference type="EMBL" id="KAJ8951870.1"/>
    </source>
</evidence>
<dbReference type="PANTHER" id="PTHR21377">
    <property type="entry name" value="PROTEIN FAM210B, MITOCHONDRIAL"/>
    <property type="match status" value="1"/>
</dbReference>
<accession>A0AAV8YMJ9</accession>
<dbReference type="InterPro" id="IPR009688">
    <property type="entry name" value="FAM210A/B-like_dom"/>
</dbReference>
<feature type="domain" description="DUF1279" evidence="3">
    <location>
        <begin position="106"/>
        <end position="204"/>
    </location>
</feature>
<dbReference type="AlphaFoldDB" id="A0AAV8YMJ9"/>
<keyword evidence="2" id="KW-1133">Transmembrane helix</keyword>
<evidence type="ECO:0000313" key="5">
    <source>
        <dbReference type="Proteomes" id="UP001162162"/>
    </source>
</evidence>
<dbReference type="EMBL" id="JAPWTK010000078">
    <property type="protein sequence ID" value="KAJ8951870.1"/>
    <property type="molecule type" value="Genomic_DNA"/>
</dbReference>
<proteinExistence type="predicted"/>
<dbReference type="Pfam" id="PF06916">
    <property type="entry name" value="FAM210A-B_dom"/>
    <property type="match status" value="1"/>
</dbReference>
<keyword evidence="2" id="KW-0472">Membrane</keyword>
<feature type="region of interest" description="Disordered" evidence="1">
    <location>
        <begin position="147"/>
        <end position="173"/>
    </location>
</feature>
<feature type="transmembrane region" description="Helical" evidence="2">
    <location>
        <begin position="189"/>
        <end position="209"/>
    </location>
</feature>
<evidence type="ECO:0000259" key="3">
    <source>
        <dbReference type="Pfam" id="PF06916"/>
    </source>
</evidence>
<name>A0AAV8YMJ9_9CUCU</name>
<feature type="transmembrane region" description="Helical" evidence="2">
    <location>
        <begin position="114"/>
        <end position="137"/>
    </location>
</feature>
<dbReference type="Proteomes" id="UP001162162">
    <property type="component" value="Unassembled WGS sequence"/>
</dbReference>
<sequence length="217" mass="23888">MNSKMLRPIAKTNNLLKFFVRDVGGPNSILYASRVCYPVSINLNDSYVSSSALTRHRIDGKFCPLNVNKRYKTTAVKEDGSKKAEEEAPKVEVEISEGPALTTREKLRKAVKEYGATVIVFHVGISLASLGTCYLLVSSRNLSITSKKLSPGSGRDESVRSLGHDRVADEKPSSDERGTFAVAYAVHKVFAPVRITVTLASVPLIVRYLRKIGFLKK</sequence>
<evidence type="ECO:0000256" key="1">
    <source>
        <dbReference type="SAM" id="MobiDB-lite"/>
    </source>
</evidence>
<reference evidence="4" key="1">
    <citation type="journal article" date="2023" name="Insect Mol. Biol.">
        <title>Genome sequencing provides insights into the evolution of gene families encoding plant cell wall-degrading enzymes in longhorned beetles.</title>
        <authorList>
            <person name="Shin N.R."/>
            <person name="Okamura Y."/>
            <person name="Kirsch R."/>
            <person name="Pauchet Y."/>
        </authorList>
    </citation>
    <scope>NUCLEOTIDE SEQUENCE</scope>
    <source>
        <strain evidence="4">AMC_N1</strain>
    </source>
</reference>
<evidence type="ECO:0000256" key="2">
    <source>
        <dbReference type="SAM" id="Phobius"/>
    </source>
</evidence>
<feature type="compositionally biased region" description="Basic and acidic residues" evidence="1">
    <location>
        <begin position="154"/>
        <end position="173"/>
    </location>
</feature>
<comment type="caution">
    <text evidence="4">The sequence shown here is derived from an EMBL/GenBank/DDBJ whole genome shotgun (WGS) entry which is preliminary data.</text>
</comment>
<keyword evidence="2" id="KW-0812">Transmembrane</keyword>
<gene>
    <name evidence="4" type="ORF">NQ318_019846</name>
</gene>
<dbReference type="InterPro" id="IPR045866">
    <property type="entry name" value="FAM210A/B-like"/>
</dbReference>
<dbReference type="PANTHER" id="PTHR21377:SF0">
    <property type="entry name" value="PROTEIN FAM210B, MITOCHONDRIAL"/>
    <property type="match status" value="1"/>
</dbReference>